<accession>A0A6J5T952</accession>
<protein>
    <submittedName>
        <fullName evidence="1">Uncharacterized protein</fullName>
    </submittedName>
</protein>
<reference evidence="1" key="1">
    <citation type="submission" date="2020-05" db="EMBL/GenBank/DDBJ databases">
        <authorList>
            <person name="Chiriac C."/>
            <person name="Salcher M."/>
            <person name="Ghai R."/>
            <person name="Kavagutti S V."/>
        </authorList>
    </citation>
    <scope>NUCLEOTIDE SEQUENCE</scope>
</reference>
<evidence type="ECO:0000313" key="1">
    <source>
        <dbReference type="EMBL" id="CAB4240668.1"/>
    </source>
</evidence>
<name>A0A6J5T952_9CAUD</name>
<dbReference type="EMBL" id="LR797813">
    <property type="protein sequence ID" value="CAB4240668.1"/>
    <property type="molecule type" value="Genomic_DNA"/>
</dbReference>
<gene>
    <name evidence="1" type="ORF">UFOVP39_42</name>
</gene>
<organism evidence="1">
    <name type="scientific">uncultured Caudovirales phage</name>
    <dbReference type="NCBI Taxonomy" id="2100421"/>
    <lineage>
        <taxon>Viruses</taxon>
        <taxon>Duplodnaviria</taxon>
        <taxon>Heunggongvirae</taxon>
        <taxon>Uroviricota</taxon>
        <taxon>Caudoviricetes</taxon>
        <taxon>Peduoviridae</taxon>
        <taxon>Maltschvirus</taxon>
        <taxon>Maltschvirus maltsch</taxon>
    </lineage>
</organism>
<proteinExistence type="predicted"/>
<sequence>MFSIKWKENTNYDSNKVGLIFNKDNVKVCEIETWGFNSCACFILKAFAYQGEKLIDTDEFWKFVTSKDHDLNWYPDEVYLLLSTEQLPKWRKLYKRKDVRLRDRFTNKAHGPCDLFLFRYSKAGDWKRRSYK</sequence>